<dbReference type="GO" id="GO:0005758">
    <property type="term" value="C:mitochondrial intermembrane space"/>
    <property type="evidence" value="ECO:0007669"/>
    <property type="project" value="InterPro"/>
</dbReference>
<dbReference type="PANTHER" id="PTHR11158">
    <property type="entry name" value="MSF1/PX19 RELATED"/>
    <property type="match status" value="1"/>
</dbReference>
<evidence type="ECO:0000313" key="2">
    <source>
        <dbReference type="EMBL" id="CUS11573.1"/>
    </source>
</evidence>
<dbReference type="AlphaFoldDB" id="A0A292PYK8"/>
<dbReference type="EMBL" id="LN891017">
    <property type="protein sequence ID" value="CUS11573.1"/>
    <property type="molecule type" value="Genomic_DNA"/>
</dbReference>
<dbReference type="InterPro" id="IPR006797">
    <property type="entry name" value="PRELI/MSF1_dom"/>
</dbReference>
<dbReference type="Proteomes" id="UP001412239">
    <property type="component" value="Unassembled WGS sequence"/>
</dbReference>
<protein>
    <recommendedName>
        <fullName evidence="1">PRELI/MSF1 domain-containing protein</fullName>
    </recommendedName>
</protein>
<proteinExistence type="predicted"/>
<name>A0A292PYK8_9PEZI</name>
<dbReference type="PROSITE" id="PS50904">
    <property type="entry name" value="PRELI_MSF1"/>
    <property type="match status" value="1"/>
</dbReference>
<accession>A0A292PYK8</accession>
<organism evidence="2 3">
    <name type="scientific">Tuber aestivum</name>
    <name type="common">summer truffle</name>
    <dbReference type="NCBI Taxonomy" id="59557"/>
    <lineage>
        <taxon>Eukaryota</taxon>
        <taxon>Fungi</taxon>
        <taxon>Dikarya</taxon>
        <taxon>Ascomycota</taxon>
        <taxon>Pezizomycotina</taxon>
        <taxon>Pezizomycetes</taxon>
        <taxon>Pezizales</taxon>
        <taxon>Tuberaceae</taxon>
        <taxon>Tuber</taxon>
    </lineage>
</organism>
<dbReference type="Pfam" id="PF04707">
    <property type="entry name" value="PRELI"/>
    <property type="match status" value="1"/>
</dbReference>
<reference evidence="2" key="1">
    <citation type="submission" date="2015-10" db="EMBL/GenBank/DDBJ databases">
        <authorList>
            <person name="Regsiter A."/>
            <person name="william w."/>
        </authorList>
    </citation>
    <scope>NUCLEOTIDE SEQUENCE</scope>
    <source>
        <strain evidence="2">Montdore</strain>
    </source>
</reference>
<gene>
    <name evidence="2" type="ORF">GSTUAT00004321001</name>
</gene>
<evidence type="ECO:0000313" key="3">
    <source>
        <dbReference type="Proteomes" id="UP001412239"/>
    </source>
</evidence>
<dbReference type="InterPro" id="IPR037365">
    <property type="entry name" value="Slowmo/Ups"/>
</dbReference>
<sequence length="194" mass="21992">MKVFESSCTFEYPWANVSIANWRKYGSWNTQSTHVVAVDTLSRSVDPRTGILTRHLKLRTERLITCKQNAPRWLMKIVGGAEESYVREVSSVDPQQQTVTLRSMNLTGSNIISVQETVVYSPDPSSPKTKTRFQQDAQITAYGAFSKICGAIEDWSVERFGQNALKGRLGFESVLEMSSKAFRDMKLEEGGWRR</sequence>
<feature type="domain" description="PRELI/MSF1" evidence="1">
    <location>
        <begin position="1"/>
        <end position="183"/>
    </location>
</feature>
<keyword evidence="3" id="KW-1185">Reference proteome</keyword>
<evidence type="ECO:0000259" key="1">
    <source>
        <dbReference type="PROSITE" id="PS50904"/>
    </source>
</evidence>